<keyword evidence="6" id="KW-1185">Reference proteome</keyword>
<protein>
    <submittedName>
        <fullName evidence="5">DNA transformation protein TfoX1</fullName>
    </submittedName>
</protein>
<dbReference type="AlphaFoldDB" id="A0A5S9QPA3"/>
<evidence type="ECO:0000259" key="2">
    <source>
        <dbReference type="Pfam" id="PF04993"/>
    </source>
</evidence>
<name>A0A5S9QPA3_9GAMM</name>
<dbReference type="PANTHER" id="PTHR36121">
    <property type="entry name" value="PROTEIN SXY"/>
    <property type="match status" value="1"/>
</dbReference>
<dbReference type="PANTHER" id="PTHR36121:SF1">
    <property type="entry name" value="PROTEIN SXY"/>
    <property type="match status" value="1"/>
</dbReference>
<dbReference type="Proteomes" id="UP000435877">
    <property type="component" value="Unassembled WGS sequence"/>
</dbReference>
<dbReference type="EMBL" id="CACSIM010000005">
    <property type="protein sequence ID" value="CAA0115068.1"/>
    <property type="molecule type" value="Genomic_DNA"/>
</dbReference>
<evidence type="ECO:0000313" key="3">
    <source>
        <dbReference type="EMBL" id="CAA0087538.1"/>
    </source>
</evidence>
<dbReference type="InterPro" id="IPR047525">
    <property type="entry name" value="TfoX-like"/>
</dbReference>
<feature type="domain" description="TfoX N-terminal" evidence="2">
    <location>
        <begin position="13"/>
        <end position="105"/>
    </location>
</feature>
<proteinExistence type="predicted"/>
<dbReference type="Proteomes" id="UP000439591">
    <property type="component" value="Unassembled WGS sequence"/>
</dbReference>
<dbReference type="SUPFAM" id="SSF159894">
    <property type="entry name" value="YgaC/TfoX-N like"/>
    <property type="match status" value="1"/>
</dbReference>
<dbReference type="Gene3D" id="3.30.1460.30">
    <property type="entry name" value="YgaC/TfoX-N like chaperone"/>
    <property type="match status" value="1"/>
</dbReference>
<evidence type="ECO:0000313" key="7">
    <source>
        <dbReference type="Proteomes" id="UP000439591"/>
    </source>
</evidence>
<dbReference type="OrthoDB" id="8687154at2"/>
<feature type="transmembrane region" description="Helical" evidence="1">
    <location>
        <begin position="27"/>
        <end position="49"/>
    </location>
</feature>
<organism evidence="5 7">
    <name type="scientific">Zhongshania aliphaticivorans</name>
    <dbReference type="NCBI Taxonomy" id="1470434"/>
    <lineage>
        <taxon>Bacteria</taxon>
        <taxon>Pseudomonadati</taxon>
        <taxon>Pseudomonadota</taxon>
        <taxon>Gammaproteobacteria</taxon>
        <taxon>Cellvibrionales</taxon>
        <taxon>Spongiibacteraceae</taxon>
        <taxon>Zhongshania</taxon>
    </lineage>
</organism>
<evidence type="ECO:0000313" key="4">
    <source>
        <dbReference type="EMBL" id="CAA0115068.1"/>
    </source>
</evidence>
<keyword evidence="1" id="KW-1133">Transmembrane helix</keyword>
<accession>A0A5S9QPA3</accession>
<gene>
    <name evidence="5" type="primary">tfoX1_2</name>
    <name evidence="3" type="synonym">tfoX1</name>
    <name evidence="4" type="synonym">tfoX1_1</name>
    <name evidence="3" type="ORF">IHBHHGIJ_01338</name>
    <name evidence="4" type="ORF">KFEGEMFD_03078</name>
    <name evidence="5" type="ORF">KFEGEMFD_03637</name>
</gene>
<reference evidence="6 7" key="1">
    <citation type="submission" date="2019-11" db="EMBL/GenBank/DDBJ databases">
        <authorList>
            <person name="Holert J."/>
        </authorList>
    </citation>
    <scope>NUCLEOTIDE SEQUENCE [LARGE SCALE GENOMIC DNA]</scope>
    <source>
        <strain evidence="5">BC3_2A</strain>
        <strain evidence="3">SB11_1A</strain>
    </source>
</reference>
<dbReference type="RefSeq" id="WP_159267942.1">
    <property type="nucleotide sequence ID" value="NZ_CACSIK010000001.1"/>
</dbReference>
<dbReference type="Pfam" id="PF04993">
    <property type="entry name" value="TfoX_N"/>
    <property type="match status" value="1"/>
</dbReference>
<keyword evidence="1" id="KW-0472">Membrane</keyword>
<evidence type="ECO:0000256" key="1">
    <source>
        <dbReference type="SAM" id="Phobius"/>
    </source>
</evidence>
<evidence type="ECO:0000313" key="5">
    <source>
        <dbReference type="EMBL" id="CAA0119891.1"/>
    </source>
</evidence>
<dbReference type="InterPro" id="IPR007076">
    <property type="entry name" value="TfoX_N"/>
</dbReference>
<keyword evidence="1" id="KW-0812">Transmembrane</keyword>
<evidence type="ECO:0000313" key="6">
    <source>
        <dbReference type="Proteomes" id="UP000435877"/>
    </source>
</evidence>
<sequence>MAADSAFINYLMEQLQWVGPVKGRKMFGGYGVFLEGLMFALVIDNTLYLKIDNDSKRDFDALGLPPFTYLRGEKTIALSYYQAPEEALDDMDMLIVWANRAYQAALRSAAEKSKKPARRV</sequence>
<dbReference type="EMBL" id="CACSIK010000001">
    <property type="protein sequence ID" value="CAA0087538.1"/>
    <property type="molecule type" value="Genomic_DNA"/>
</dbReference>
<dbReference type="EMBL" id="CACSIM010000007">
    <property type="protein sequence ID" value="CAA0119891.1"/>
    <property type="molecule type" value="Genomic_DNA"/>
</dbReference>